<proteinExistence type="inferred from homology"/>
<dbReference type="CDD" id="cd05387">
    <property type="entry name" value="BY-kinase"/>
    <property type="match status" value="1"/>
</dbReference>
<dbReference type="Pfam" id="PF13614">
    <property type="entry name" value="AAA_31"/>
    <property type="match status" value="1"/>
</dbReference>
<dbReference type="Gene3D" id="3.40.50.300">
    <property type="entry name" value="P-loop containing nucleotide triphosphate hydrolases"/>
    <property type="match status" value="1"/>
</dbReference>
<name>A0ABR6XXG7_9FLAO</name>
<dbReference type="Proteomes" id="UP000607435">
    <property type="component" value="Unassembled WGS sequence"/>
</dbReference>
<dbReference type="SUPFAM" id="SSF52540">
    <property type="entry name" value="P-loop containing nucleoside triphosphate hydrolases"/>
    <property type="match status" value="1"/>
</dbReference>
<dbReference type="InterPro" id="IPR050445">
    <property type="entry name" value="Bact_polysacc_biosynth/exp"/>
</dbReference>
<comment type="catalytic activity">
    <reaction evidence="15">
        <text>L-tyrosyl-[protein] + ATP = O-phospho-L-tyrosyl-[protein] + ADP + H(+)</text>
        <dbReference type="Rhea" id="RHEA:10596"/>
        <dbReference type="Rhea" id="RHEA-COMP:10136"/>
        <dbReference type="Rhea" id="RHEA-COMP:20101"/>
        <dbReference type="ChEBI" id="CHEBI:15378"/>
        <dbReference type="ChEBI" id="CHEBI:30616"/>
        <dbReference type="ChEBI" id="CHEBI:46858"/>
        <dbReference type="ChEBI" id="CHEBI:61978"/>
        <dbReference type="ChEBI" id="CHEBI:456216"/>
        <dbReference type="EC" id="2.7.10.2"/>
    </reaction>
</comment>
<reference evidence="21 22" key="1">
    <citation type="submission" date="2020-08" db="EMBL/GenBank/DDBJ databases">
        <title>Winogradskyella ouciana sp. nov., isolated from the hadal seawater of the Mariana Trench.</title>
        <authorList>
            <person name="He X."/>
        </authorList>
    </citation>
    <scope>NUCLEOTIDE SEQUENCE [LARGE SCALE GENOMIC DNA]</scope>
    <source>
        <strain evidence="21 22">KCTC 22026</strain>
    </source>
</reference>
<evidence type="ECO:0000313" key="22">
    <source>
        <dbReference type="Proteomes" id="UP000607435"/>
    </source>
</evidence>
<evidence type="ECO:0000256" key="9">
    <source>
        <dbReference type="ARBA" id="ARBA00022741"/>
    </source>
</evidence>
<dbReference type="EMBL" id="JACOME010000001">
    <property type="protein sequence ID" value="MBC3845156.1"/>
    <property type="molecule type" value="Genomic_DNA"/>
</dbReference>
<feature type="domain" description="Polysaccharide chain length determinant N-terminal" evidence="18">
    <location>
        <begin position="15"/>
        <end position="106"/>
    </location>
</feature>
<feature type="coiled-coil region" evidence="16">
    <location>
        <begin position="395"/>
        <end position="422"/>
    </location>
</feature>
<evidence type="ECO:0000256" key="1">
    <source>
        <dbReference type="ARBA" id="ARBA00004429"/>
    </source>
</evidence>
<evidence type="ECO:0000256" key="10">
    <source>
        <dbReference type="ARBA" id="ARBA00022777"/>
    </source>
</evidence>
<keyword evidence="13 17" id="KW-0472">Membrane</keyword>
<comment type="similarity">
    <text evidence="3">Belongs to the etk/wzc family.</text>
</comment>
<evidence type="ECO:0000256" key="14">
    <source>
        <dbReference type="ARBA" id="ARBA00023137"/>
    </source>
</evidence>
<keyword evidence="5" id="KW-1003">Cell membrane</keyword>
<evidence type="ECO:0000256" key="7">
    <source>
        <dbReference type="ARBA" id="ARBA00022679"/>
    </source>
</evidence>
<dbReference type="InterPro" id="IPR025669">
    <property type="entry name" value="AAA_dom"/>
</dbReference>
<dbReference type="EC" id="2.7.10.2" evidence="4"/>
<keyword evidence="9" id="KW-0547">Nucleotide-binding</keyword>
<dbReference type="InterPro" id="IPR005702">
    <property type="entry name" value="Wzc-like_C"/>
</dbReference>
<keyword evidence="7 21" id="KW-0808">Transferase</keyword>
<keyword evidence="14" id="KW-0829">Tyrosine-protein kinase</keyword>
<evidence type="ECO:0000256" key="17">
    <source>
        <dbReference type="SAM" id="Phobius"/>
    </source>
</evidence>
<comment type="similarity">
    <text evidence="2">Belongs to the CpsD/CapB family.</text>
</comment>
<keyword evidence="22" id="KW-1185">Reference proteome</keyword>
<dbReference type="InterPro" id="IPR032807">
    <property type="entry name" value="GNVR"/>
</dbReference>
<feature type="domain" description="AAA" evidence="19">
    <location>
        <begin position="582"/>
        <end position="714"/>
    </location>
</feature>
<dbReference type="NCBIfam" id="TIGR01007">
    <property type="entry name" value="eps_fam"/>
    <property type="match status" value="1"/>
</dbReference>
<evidence type="ECO:0000256" key="12">
    <source>
        <dbReference type="ARBA" id="ARBA00022989"/>
    </source>
</evidence>
<dbReference type="Pfam" id="PF02706">
    <property type="entry name" value="Wzz"/>
    <property type="match status" value="1"/>
</dbReference>
<dbReference type="RefSeq" id="WP_186844282.1">
    <property type="nucleotide sequence ID" value="NZ_JACOME010000001.1"/>
</dbReference>
<evidence type="ECO:0000256" key="2">
    <source>
        <dbReference type="ARBA" id="ARBA00007316"/>
    </source>
</evidence>
<evidence type="ECO:0000256" key="11">
    <source>
        <dbReference type="ARBA" id="ARBA00022840"/>
    </source>
</evidence>
<evidence type="ECO:0000313" key="21">
    <source>
        <dbReference type="EMBL" id="MBC3845156.1"/>
    </source>
</evidence>
<evidence type="ECO:0000259" key="19">
    <source>
        <dbReference type="Pfam" id="PF13614"/>
    </source>
</evidence>
<evidence type="ECO:0000256" key="4">
    <source>
        <dbReference type="ARBA" id="ARBA00011903"/>
    </source>
</evidence>
<dbReference type="PANTHER" id="PTHR32309">
    <property type="entry name" value="TYROSINE-PROTEIN KINASE"/>
    <property type="match status" value="1"/>
</dbReference>
<sequence length="780" mass="87919">MDDSFNNFKSFEDENSLDLKQEVSKFLRYWPWFLLSLIIALISAYVYLRFAPRIYETSAKMKILDESEGLELPTSAFVFKRVNINLENEIEILKSYLILEKVAKELKLNTNFYEEGTIQTAQIGELPFHYTQIIHPDSITSGMSYSVVVKEKSFEITNRNTEKTFSLSNNGSDSSQHNLPFNIKIENNKSLNRIIGKKFIIKYGPLKSAALGLRSKIKVEPIGEQSDLLQMTIKGESKERSEWILNKLMDVFNKDGINDRQLVSKRTIKFIDERFVFLAEELDSVEIDRKDFKLKNNLVDLAADAELGLQQRTKSDEEVFQVETQIALAELIQEALNNNISNGLLPSNIGLDNSGVNGLINAYNTAILERDKLASSAGENNPTVLVVESKINDLRKNLKQSLNSYNQQLKISQKQLESRNRKFVGQVAQIPEKDRLLRAIERQQNIKESLYLLLLQKREEASINLAITEPSIKVVDFAISGSGPISPKSNIVYAGAILGGLLIPFGILYLIFMLDTKLHSKEDIVSVNANIPVIGEIPNIKKGNESMFSDPNDRTALAESFRILSSNVDYILPAKEDDGKAKVIYCTSTIKGEGKTYISLNLSLALSSINKKVLLIGADLRNPQIHTHIHQDKHKPGLSNYLHDIDYNWKDALIRGFDKHPNHHIILSGSIPPNPAHLLTNGRFKKLIEEAKTEYDYIVVDTAPTILVTDTMLISQLADATIYLARANYTEKNLLKFSKELSESGKLKNMAYVVNSVGASKSYGYSYNYGYNYGYGSKSN</sequence>
<evidence type="ECO:0000259" key="20">
    <source>
        <dbReference type="Pfam" id="PF13807"/>
    </source>
</evidence>
<comment type="caution">
    <text evidence="21">The sequence shown here is derived from an EMBL/GenBank/DDBJ whole genome shotgun (WGS) entry which is preliminary data.</text>
</comment>
<dbReference type="GO" id="GO:0004715">
    <property type="term" value="F:non-membrane spanning protein tyrosine kinase activity"/>
    <property type="evidence" value="ECO:0007669"/>
    <property type="project" value="UniProtKB-EC"/>
</dbReference>
<dbReference type="PANTHER" id="PTHR32309:SF13">
    <property type="entry name" value="FERRIC ENTEROBACTIN TRANSPORT PROTEIN FEPE"/>
    <property type="match status" value="1"/>
</dbReference>
<evidence type="ECO:0000259" key="18">
    <source>
        <dbReference type="Pfam" id="PF02706"/>
    </source>
</evidence>
<evidence type="ECO:0000256" key="8">
    <source>
        <dbReference type="ARBA" id="ARBA00022692"/>
    </source>
</evidence>
<feature type="transmembrane region" description="Helical" evidence="17">
    <location>
        <begin position="491"/>
        <end position="512"/>
    </location>
</feature>
<feature type="domain" description="Tyrosine-protein kinase G-rich" evidence="20">
    <location>
        <begin position="439"/>
        <end position="508"/>
    </location>
</feature>
<keyword evidence="12 17" id="KW-1133">Transmembrane helix</keyword>
<evidence type="ECO:0000256" key="5">
    <source>
        <dbReference type="ARBA" id="ARBA00022475"/>
    </source>
</evidence>
<keyword evidence="16" id="KW-0175">Coiled coil</keyword>
<evidence type="ECO:0000256" key="15">
    <source>
        <dbReference type="ARBA" id="ARBA00051245"/>
    </source>
</evidence>
<dbReference type="InterPro" id="IPR003856">
    <property type="entry name" value="LPS_length_determ_N"/>
</dbReference>
<keyword evidence="10" id="KW-0418">Kinase</keyword>
<gene>
    <name evidence="21" type="ORF">H6H04_02080</name>
</gene>
<keyword evidence="8 17" id="KW-0812">Transmembrane</keyword>
<evidence type="ECO:0000256" key="6">
    <source>
        <dbReference type="ARBA" id="ARBA00022519"/>
    </source>
</evidence>
<dbReference type="InterPro" id="IPR027417">
    <property type="entry name" value="P-loop_NTPase"/>
</dbReference>
<feature type="transmembrane region" description="Helical" evidence="17">
    <location>
        <begin position="29"/>
        <end position="48"/>
    </location>
</feature>
<accession>A0ABR6XXG7</accession>
<evidence type="ECO:0000256" key="13">
    <source>
        <dbReference type="ARBA" id="ARBA00023136"/>
    </source>
</evidence>
<evidence type="ECO:0000256" key="16">
    <source>
        <dbReference type="SAM" id="Coils"/>
    </source>
</evidence>
<protein>
    <recommendedName>
        <fullName evidence="4">non-specific protein-tyrosine kinase</fullName>
        <ecNumber evidence="4">2.7.10.2</ecNumber>
    </recommendedName>
</protein>
<dbReference type="Pfam" id="PF13807">
    <property type="entry name" value="GNVR"/>
    <property type="match status" value="1"/>
</dbReference>
<comment type="subcellular location">
    <subcellularLocation>
        <location evidence="1">Cell inner membrane</location>
        <topology evidence="1">Multi-pass membrane protein</topology>
    </subcellularLocation>
</comment>
<evidence type="ECO:0000256" key="3">
    <source>
        <dbReference type="ARBA" id="ARBA00008883"/>
    </source>
</evidence>
<keyword evidence="11" id="KW-0067">ATP-binding</keyword>
<keyword evidence="6" id="KW-0997">Cell inner membrane</keyword>
<organism evidence="21 22">
    <name type="scientific">Winogradskyella echinorum</name>
    <dbReference type="NCBI Taxonomy" id="538189"/>
    <lineage>
        <taxon>Bacteria</taxon>
        <taxon>Pseudomonadati</taxon>
        <taxon>Bacteroidota</taxon>
        <taxon>Flavobacteriia</taxon>
        <taxon>Flavobacteriales</taxon>
        <taxon>Flavobacteriaceae</taxon>
        <taxon>Winogradskyella</taxon>
    </lineage>
</organism>